<accession>A0ABQ6JEW4</accession>
<evidence type="ECO:0000313" key="2">
    <source>
        <dbReference type="Proteomes" id="UP001157017"/>
    </source>
</evidence>
<evidence type="ECO:0000313" key="1">
    <source>
        <dbReference type="EMBL" id="GMA85669.1"/>
    </source>
</evidence>
<protein>
    <submittedName>
        <fullName evidence="1">Uncharacterized protein</fullName>
    </submittedName>
</protein>
<comment type="caution">
    <text evidence="1">The sequence shown here is derived from an EMBL/GenBank/DDBJ whole genome shotgun (WGS) entry which is preliminary data.</text>
</comment>
<proteinExistence type="predicted"/>
<gene>
    <name evidence="1" type="ORF">GCM10025868_09190</name>
</gene>
<dbReference type="EMBL" id="BSUZ01000001">
    <property type="protein sequence ID" value="GMA85669.1"/>
    <property type="molecule type" value="Genomic_DNA"/>
</dbReference>
<dbReference type="InterPro" id="IPR029068">
    <property type="entry name" value="Glyas_Bleomycin-R_OHBP_Dase"/>
</dbReference>
<dbReference type="SUPFAM" id="SSF54593">
    <property type="entry name" value="Glyoxalase/Bleomycin resistance protein/Dihydroxybiphenyl dioxygenase"/>
    <property type="match status" value="1"/>
</dbReference>
<keyword evidence="2" id="KW-1185">Reference proteome</keyword>
<organism evidence="1 2">
    <name type="scientific">Angustibacter aerolatus</name>
    <dbReference type="NCBI Taxonomy" id="1162965"/>
    <lineage>
        <taxon>Bacteria</taxon>
        <taxon>Bacillati</taxon>
        <taxon>Actinomycetota</taxon>
        <taxon>Actinomycetes</taxon>
        <taxon>Kineosporiales</taxon>
        <taxon>Kineosporiaceae</taxon>
    </lineage>
</organism>
<reference evidence="2" key="1">
    <citation type="journal article" date="2019" name="Int. J. Syst. Evol. Microbiol.">
        <title>The Global Catalogue of Microorganisms (GCM) 10K type strain sequencing project: providing services to taxonomists for standard genome sequencing and annotation.</title>
        <authorList>
            <consortium name="The Broad Institute Genomics Platform"/>
            <consortium name="The Broad Institute Genome Sequencing Center for Infectious Disease"/>
            <person name="Wu L."/>
            <person name="Ma J."/>
        </authorList>
    </citation>
    <scope>NUCLEOTIDE SEQUENCE [LARGE SCALE GENOMIC DNA]</scope>
    <source>
        <strain evidence="2">NBRC 108730</strain>
    </source>
</reference>
<dbReference type="Proteomes" id="UP001157017">
    <property type="component" value="Unassembled WGS sequence"/>
</dbReference>
<name>A0ABQ6JEW4_9ACTN</name>
<sequence>MPTWCSRLPSADELDLAVHDALAAGARLTCPCEERPFVRRARVTGPDGLQVELAAWTHPGLVGPSTSPWAEGRLPDVWD</sequence>